<dbReference type="InterPro" id="IPR026049">
    <property type="entry name" value="C2orf42"/>
</dbReference>
<organism evidence="2 3">
    <name type="scientific">Tigriopus californicus</name>
    <name type="common">Marine copepod</name>
    <dbReference type="NCBI Taxonomy" id="6832"/>
    <lineage>
        <taxon>Eukaryota</taxon>
        <taxon>Metazoa</taxon>
        <taxon>Ecdysozoa</taxon>
        <taxon>Arthropoda</taxon>
        <taxon>Crustacea</taxon>
        <taxon>Multicrustacea</taxon>
        <taxon>Hexanauplia</taxon>
        <taxon>Copepoda</taxon>
        <taxon>Harpacticoida</taxon>
        <taxon>Harpacticidae</taxon>
        <taxon>Tigriopus</taxon>
    </lineage>
</organism>
<accession>A0A553PFR8</accession>
<dbReference type="EMBL" id="VCGU01000004">
    <property type="protein sequence ID" value="TRY76520.1"/>
    <property type="molecule type" value="Genomic_DNA"/>
</dbReference>
<reference evidence="2 3" key="1">
    <citation type="journal article" date="2018" name="Nat. Ecol. Evol.">
        <title>Genomic signatures of mitonuclear coevolution across populations of Tigriopus californicus.</title>
        <authorList>
            <person name="Barreto F.S."/>
            <person name="Watson E.T."/>
            <person name="Lima T.G."/>
            <person name="Willett C.S."/>
            <person name="Edmands S."/>
            <person name="Li W."/>
            <person name="Burton R.S."/>
        </authorList>
    </citation>
    <scope>NUCLEOTIDE SEQUENCE [LARGE SCALE GENOMIC DNA]</scope>
    <source>
        <strain evidence="2 3">San Diego</strain>
    </source>
</reference>
<dbReference type="PANTHER" id="PTHR13518">
    <property type="entry name" value="PUTATIVE TREBLE-CLEF ZINC-FINGER C2ORF42 FAMILY MEMBER"/>
    <property type="match status" value="1"/>
</dbReference>
<dbReference type="GO" id="GO:0005634">
    <property type="term" value="C:nucleus"/>
    <property type="evidence" value="ECO:0007669"/>
    <property type="project" value="TreeGrafter"/>
</dbReference>
<dbReference type="InterPro" id="IPR029269">
    <property type="entry name" value="Zf-tcix"/>
</dbReference>
<feature type="non-terminal residue" evidence="2">
    <location>
        <position position="492"/>
    </location>
</feature>
<sequence>MSGRSGLLQGLGKATKRGIRKCPQCGTLNGTRGLSCKNRTCDWVFQHPASSVTSTATAPSSALRLAVPSSSGPRPTRPWVAPHDPCLLVTDGSPLQRLFSVRPHPTPPDGLEQRAFLLVHSPVEPGDVGPASLPSTDPYSPIWPAQNACYVPGCAETQGPQGPESEAACRVCVHLRAVDEPSLALRGAEPLSVKHSVLNDMAITSELKQLIWLGARQNGPLVQRVSITTMAVKCQPSPMHPLGFLHVVFPGRATFHCPCPATEQCLHFYSCLAVFASSQALAREFAAEINGALLSEPVKGPHLDRSVPQSEVRVSTVGSELTWEAPVLESQLQMGFVEWLSGVTQTLSDGLVSAAPQFGEKVCELEYHVPHQFCQALITRLSPTSDRLLLPHHIQEVPGRDESLKKQYVWHLNNILQVKKAFDTPMAELEIATEYIIMRDGKNASQRQKTRINAYFCVGKNAAGQRLEEPAFILEWSPQYLSQQLGRLKLRF</sequence>
<dbReference type="PANTHER" id="PTHR13518:SF1">
    <property type="entry name" value="C2ORF42 HOMOLOG"/>
    <property type="match status" value="1"/>
</dbReference>
<proteinExistence type="predicted"/>
<evidence type="ECO:0000259" key="1">
    <source>
        <dbReference type="Pfam" id="PF14952"/>
    </source>
</evidence>
<dbReference type="OMA" id="KFEYGHL"/>
<dbReference type="Proteomes" id="UP000318571">
    <property type="component" value="Chromosome 5"/>
</dbReference>
<gene>
    <name evidence="2" type="ORF">TCAL_10942</name>
</gene>
<protein>
    <recommendedName>
        <fullName evidence="1">Putative treble-clef zinc-finger domain-containing protein</fullName>
    </recommendedName>
</protein>
<dbReference type="Pfam" id="PF14952">
    <property type="entry name" value="zf-tcix"/>
    <property type="match status" value="1"/>
</dbReference>
<evidence type="ECO:0000313" key="2">
    <source>
        <dbReference type="EMBL" id="TRY76520.1"/>
    </source>
</evidence>
<keyword evidence="3" id="KW-1185">Reference proteome</keyword>
<comment type="caution">
    <text evidence="2">The sequence shown here is derived from an EMBL/GenBank/DDBJ whole genome shotgun (WGS) entry which is preliminary data.</text>
</comment>
<dbReference type="AlphaFoldDB" id="A0A553PFR8"/>
<feature type="domain" description="Putative treble-clef zinc-finger" evidence="1">
    <location>
        <begin position="11"/>
        <end position="49"/>
    </location>
</feature>
<evidence type="ECO:0000313" key="3">
    <source>
        <dbReference type="Proteomes" id="UP000318571"/>
    </source>
</evidence>
<name>A0A553PFR8_TIGCA</name>